<feature type="domain" description="Glycosyl transferase family 1" evidence="3">
    <location>
        <begin position="193"/>
        <end position="353"/>
    </location>
</feature>
<accession>A0A7K0CIH2</accession>
<keyword evidence="1 5" id="KW-0328">Glycosyltransferase</keyword>
<dbReference type="InterPro" id="IPR001296">
    <property type="entry name" value="Glyco_trans_1"/>
</dbReference>
<comment type="caution">
    <text evidence="5">The sequence shown here is derived from an EMBL/GenBank/DDBJ whole genome shotgun (WGS) entry which is preliminary data.</text>
</comment>
<dbReference type="Proteomes" id="UP000466345">
    <property type="component" value="Unassembled WGS sequence"/>
</dbReference>
<reference evidence="5 6" key="1">
    <citation type="submission" date="2019-10" db="EMBL/GenBank/DDBJ databases">
        <title>Streptomyces smaragdinus sp. nov. and Streptomyces fabii sp. nov., isolated from the gut of fungus growing-termite Macrotermes natalensis.</title>
        <authorList>
            <person name="Schwitalla J."/>
            <person name="Benndorf R."/>
            <person name="Martin K."/>
            <person name="De Beer W."/>
            <person name="Kaster A.-K."/>
            <person name="Vollmers J."/>
            <person name="Poulsen M."/>
            <person name="Beemelmanns C."/>
        </authorList>
    </citation>
    <scope>NUCLEOTIDE SEQUENCE [LARGE SCALE GENOMIC DNA]</scope>
    <source>
        <strain evidence="5 6">RB5</strain>
    </source>
</reference>
<sequence>MISASAPAYGGTPPYGAGLHAVQIVGGGGYGTGPHVRSLAAGLVARGVRVTVVATPRAERLYGFTDAGAQVARLPVGRGGEVRTLAVLRAACAGSDLVHAHGLRSGMLAQAVLARRATPLVFTWHTKGEDEGVRARVMPVLERSVVRASRIVLGASTDLVDRARRRGARDARLSPIAVPAPRIPAQPDERARQKARAELGAVDRPLLLAAARLEPDHGHGALLDAARRWRSLSPPPLLAIAGEGSQRAALQRRIDDERLPVRLLGRRDDLPELLSAADVAVLAGAWEARPLLAQEALHAGAPLVAAAVEGVAELVGEAAELVPAGDADALAEAVSELLASPERRHRLAAMGRRQAAGWPTEDDTVAQVLAVYDELADALR</sequence>
<dbReference type="PANTHER" id="PTHR45947">
    <property type="entry name" value="SULFOQUINOVOSYL TRANSFERASE SQD2"/>
    <property type="match status" value="1"/>
</dbReference>
<dbReference type="CDD" id="cd03801">
    <property type="entry name" value="GT4_PimA-like"/>
    <property type="match status" value="1"/>
</dbReference>
<dbReference type="Gene3D" id="3.40.50.2000">
    <property type="entry name" value="Glycogen Phosphorylase B"/>
    <property type="match status" value="2"/>
</dbReference>
<evidence type="ECO:0000313" key="5">
    <source>
        <dbReference type="EMBL" id="MQY13143.1"/>
    </source>
</evidence>
<dbReference type="PANTHER" id="PTHR45947:SF3">
    <property type="entry name" value="SULFOQUINOVOSYL TRANSFERASE SQD2"/>
    <property type="match status" value="1"/>
</dbReference>
<keyword evidence="6" id="KW-1185">Reference proteome</keyword>
<dbReference type="Pfam" id="PF00534">
    <property type="entry name" value="Glycos_transf_1"/>
    <property type="match status" value="1"/>
</dbReference>
<evidence type="ECO:0000256" key="2">
    <source>
        <dbReference type="ARBA" id="ARBA00022679"/>
    </source>
</evidence>
<dbReference type="GO" id="GO:0102710">
    <property type="term" value="F:D-inositol-3-phosphate glycosyltransferase activity"/>
    <property type="evidence" value="ECO:0007669"/>
    <property type="project" value="UniProtKB-EC"/>
</dbReference>
<keyword evidence="2 5" id="KW-0808">Transferase</keyword>
<dbReference type="SUPFAM" id="SSF53756">
    <property type="entry name" value="UDP-Glycosyltransferase/glycogen phosphorylase"/>
    <property type="match status" value="1"/>
</dbReference>
<dbReference type="Pfam" id="PF13579">
    <property type="entry name" value="Glyco_trans_4_4"/>
    <property type="match status" value="1"/>
</dbReference>
<dbReference type="EC" id="2.4.1.250" evidence="5"/>
<dbReference type="AlphaFoldDB" id="A0A7K0CIH2"/>
<evidence type="ECO:0000256" key="1">
    <source>
        <dbReference type="ARBA" id="ARBA00022676"/>
    </source>
</evidence>
<dbReference type="GO" id="GO:1901137">
    <property type="term" value="P:carbohydrate derivative biosynthetic process"/>
    <property type="evidence" value="ECO:0007669"/>
    <property type="project" value="UniProtKB-ARBA"/>
</dbReference>
<dbReference type="EMBL" id="WEGJ01000011">
    <property type="protein sequence ID" value="MQY13143.1"/>
    <property type="molecule type" value="Genomic_DNA"/>
</dbReference>
<dbReference type="RefSeq" id="WP_407703929.1">
    <property type="nucleotide sequence ID" value="NZ_WEGJ01000011.1"/>
</dbReference>
<name>A0A7K0CIH2_9ACTN</name>
<evidence type="ECO:0000259" key="4">
    <source>
        <dbReference type="Pfam" id="PF13579"/>
    </source>
</evidence>
<protein>
    <submittedName>
        <fullName evidence="5">D-inositol-3-phosphate glycosyltransferase</fullName>
        <ecNumber evidence="5">2.4.1.250</ecNumber>
    </submittedName>
</protein>
<dbReference type="InterPro" id="IPR050194">
    <property type="entry name" value="Glycosyltransferase_grp1"/>
</dbReference>
<gene>
    <name evidence="5" type="primary">mshA_7</name>
    <name evidence="5" type="ORF">SRB5_32860</name>
</gene>
<evidence type="ECO:0000313" key="6">
    <source>
        <dbReference type="Proteomes" id="UP000466345"/>
    </source>
</evidence>
<organism evidence="5 6">
    <name type="scientific">Streptomyces smaragdinus</name>
    <dbReference type="NCBI Taxonomy" id="2585196"/>
    <lineage>
        <taxon>Bacteria</taxon>
        <taxon>Bacillati</taxon>
        <taxon>Actinomycetota</taxon>
        <taxon>Actinomycetes</taxon>
        <taxon>Kitasatosporales</taxon>
        <taxon>Streptomycetaceae</taxon>
        <taxon>Streptomyces</taxon>
    </lineage>
</organism>
<evidence type="ECO:0000259" key="3">
    <source>
        <dbReference type="Pfam" id="PF00534"/>
    </source>
</evidence>
<dbReference type="InterPro" id="IPR028098">
    <property type="entry name" value="Glyco_trans_4-like_N"/>
</dbReference>
<feature type="domain" description="Glycosyltransferase subfamily 4-like N-terminal" evidence="4">
    <location>
        <begin position="31"/>
        <end position="176"/>
    </location>
</feature>
<proteinExistence type="predicted"/>